<accession>A0A1R1YEE7</accession>
<feature type="compositionally biased region" description="Basic and acidic residues" evidence="1">
    <location>
        <begin position="249"/>
        <end position="262"/>
    </location>
</feature>
<evidence type="ECO:0000256" key="2">
    <source>
        <dbReference type="SAM" id="SignalP"/>
    </source>
</evidence>
<proteinExistence type="predicted"/>
<evidence type="ECO:0000313" key="4">
    <source>
        <dbReference type="Proteomes" id="UP000187283"/>
    </source>
</evidence>
<keyword evidence="2" id="KW-0732">Signal</keyword>
<feature type="compositionally biased region" description="Low complexity" evidence="1">
    <location>
        <begin position="383"/>
        <end position="392"/>
    </location>
</feature>
<protein>
    <submittedName>
        <fullName evidence="3">Uncharacterized protein</fullName>
    </submittedName>
</protein>
<feature type="compositionally biased region" description="Basic residues" evidence="1">
    <location>
        <begin position="340"/>
        <end position="351"/>
    </location>
</feature>
<dbReference type="EMBL" id="LSSN01000200">
    <property type="protein sequence ID" value="OMJ25259.1"/>
    <property type="molecule type" value="Genomic_DNA"/>
</dbReference>
<dbReference type="OrthoDB" id="10450975at2759"/>
<feature type="compositionally biased region" description="Basic and acidic residues" evidence="1">
    <location>
        <begin position="275"/>
        <end position="286"/>
    </location>
</feature>
<feature type="signal peptide" evidence="2">
    <location>
        <begin position="1"/>
        <end position="19"/>
    </location>
</feature>
<keyword evidence="4" id="KW-1185">Reference proteome</keyword>
<feature type="compositionally biased region" description="Basic residues" evidence="1">
    <location>
        <begin position="305"/>
        <end position="318"/>
    </location>
</feature>
<evidence type="ECO:0000313" key="3">
    <source>
        <dbReference type="EMBL" id="OMJ25259.1"/>
    </source>
</evidence>
<sequence length="392" mass="44285">MKTFFLFALTFILGSFVASQQGSSEDSEATTDFAKAAESVIKGKTIESITYKDLLDIFSLLSSSDNNKFAINLNSAKRNVDPELNRYNRRGIRSKKIKGFDGESHGRVLGSSSEAENKSFLRKLTNSMKKRYQSSKVKVPEYIKSTFSVLNLPKIKPRDYKMMGSMKPRAESKIPDINHLYNMKRKIQTSSIRISSTRAKRSSILKRAADNTKEVRPIGSMKRRSDTKSIGETALKNMKKKPQAPAQKSYERKESMARRLDAKNLSSKILKNMKKKPEIKLEESKSTKQNKKRSTGSKTTASVKKYYRKMRSMKKRAGTKSSSTAILKNMVKKPQEKAKPPKYPRSAKKRSTGPITTRSMKKRAGTKSSSATVLKNMKKKPQSKFSKPSKSN</sequence>
<dbReference type="Proteomes" id="UP000187283">
    <property type="component" value="Unassembled WGS sequence"/>
</dbReference>
<name>A0A1R1YEE7_9FUNG</name>
<feature type="chain" id="PRO_5012096589" evidence="2">
    <location>
        <begin position="20"/>
        <end position="392"/>
    </location>
</feature>
<feature type="region of interest" description="Disordered" evidence="1">
    <location>
        <begin position="220"/>
        <end position="392"/>
    </location>
</feature>
<gene>
    <name evidence="3" type="ORF">AYI70_g1017</name>
</gene>
<comment type="caution">
    <text evidence="3">The sequence shown here is derived from an EMBL/GenBank/DDBJ whole genome shotgun (WGS) entry which is preliminary data.</text>
</comment>
<dbReference type="AlphaFoldDB" id="A0A1R1YEE7"/>
<reference evidence="3 4" key="1">
    <citation type="submission" date="2017-01" db="EMBL/GenBank/DDBJ databases">
        <authorList>
            <person name="Mah S.A."/>
            <person name="Swanson W.J."/>
            <person name="Moy G.W."/>
            <person name="Vacquier V.D."/>
        </authorList>
    </citation>
    <scope>NUCLEOTIDE SEQUENCE [LARGE SCALE GENOMIC DNA]</scope>
    <source>
        <strain evidence="3 4">GSMNP</strain>
    </source>
</reference>
<organism evidence="3 4">
    <name type="scientific">Smittium culicis</name>
    <dbReference type="NCBI Taxonomy" id="133412"/>
    <lineage>
        <taxon>Eukaryota</taxon>
        <taxon>Fungi</taxon>
        <taxon>Fungi incertae sedis</taxon>
        <taxon>Zoopagomycota</taxon>
        <taxon>Kickxellomycotina</taxon>
        <taxon>Harpellomycetes</taxon>
        <taxon>Harpellales</taxon>
        <taxon>Legeriomycetaceae</taxon>
        <taxon>Smittium</taxon>
    </lineage>
</organism>
<evidence type="ECO:0000256" key="1">
    <source>
        <dbReference type="SAM" id="MobiDB-lite"/>
    </source>
</evidence>